<name>A0AAD5QEN6_PARTN</name>
<dbReference type="Proteomes" id="UP001196413">
    <property type="component" value="Unassembled WGS sequence"/>
</dbReference>
<protein>
    <submittedName>
        <fullName evidence="3">Uncharacterized protein</fullName>
    </submittedName>
</protein>
<accession>A0AAD5QEN6</accession>
<feature type="region of interest" description="Disordered" evidence="1">
    <location>
        <begin position="92"/>
        <end position="123"/>
    </location>
</feature>
<evidence type="ECO:0000313" key="4">
    <source>
        <dbReference type="Proteomes" id="UP001196413"/>
    </source>
</evidence>
<comment type="caution">
    <text evidence="3">The sequence shown here is derived from an EMBL/GenBank/DDBJ whole genome shotgun (WGS) entry which is preliminary data.</text>
</comment>
<dbReference type="AlphaFoldDB" id="A0AAD5QEN6"/>
<reference evidence="3" key="1">
    <citation type="submission" date="2021-06" db="EMBL/GenBank/DDBJ databases">
        <title>Parelaphostrongylus tenuis whole genome reference sequence.</title>
        <authorList>
            <person name="Garwood T.J."/>
            <person name="Larsen P.A."/>
            <person name="Fountain-Jones N.M."/>
            <person name="Garbe J.R."/>
            <person name="Macchietto M.G."/>
            <person name="Kania S.A."/>
            <person name="Gerhold R.W."/>
            <person name="Richards J.E."/>
            <person name="Wolf T.M."/>
        </authorList>
    </citation>
    <scope>NUCLEOTIDE SEQUENCE</scope>
    <source>
        <strain evidence="3">MNPRO001-30</strain>
        <tissue evidence="3">Meninges</tissue>
    </source>
</reference>
<keyword evidence="4" id="KW-1185">Reference proteome</keyword>
<evidence type="ECO:0000313" key="2">
    <source>
        <dbReference type="EMBL" id="KAJ1348426.1"/>
    </source>
</evidence>
<evidence type="ECO:0000256" key="1">
    <source>
        <dbReference type="SAM" id="MobiDB-lite"/>
    </source>
</evidence>
<dbReference type="EMBL" id="JAHQIW010000512">
    <property type="protein sequence ID" value="KAJ1348477.1"/>
    <property type="molecule type" value="Genomic_DNA"/>
</dbReference>
<organism evidence="3 4">
    <name type="scientific">Parelaphostrongylus tenuis</name>
    <name type="common">Meningeal worm</name>
    <dbReference type="NCBI Taxonomy" id="148309"/>
    <lineage>
        <taxon>Eukaryota</taxon>
        <taxon>Metazoa</taxon>
        <taxon>Ecdysozoa</taxon>
        <taxon>Nematoda</taxon>
        <taxon>Chromadorea</taxon>
        <taxon>Rhabditida</taxon>
        <taxon>Rhabditina</taxon>
        <taxon>Rhabditomorpha</taxon>
        <taxon>Strongyloidea</taxon>
        <taxon>Metastrongylidae</taxon>
        <taxon>Parelaphostrongylus</taxon>
    </lineage>
</organism>
<proteinExistence type="predicted"/>
<dbReference type="EMBL" id="JAHQIW010000503">
    <property type="protein sequence ID" value="KAJ1348426.1"/>
    <property type="molecule type" value="Genomic_DNA"/>
</dbReference>
<sequence length="123" mass="14174">MGNRASFTRSVAGTDHAKESALKNEETLYILEAFTRPKPEDDNWVKHAHYYFDNEEPFKRKPPKAAVSRRLRIAQFHKGRWTSAQREMAFRHPTPANLEPPANSKAMCESKLLPDDCPTQPEH</sequence>
<evidence type="ECO:0000313" key="3">
    <source>
        <dbReference type="EMBL" id="KAJ1348477.1"/>
    </source>
</evidence>
<gene>
    <name evidence="2" type="ORF">KIN20_003723</name>
    <name evidence="3" type="ORF">KIN20_003780</name>
</gene>